<gene>
    <name evidence="1" type="ORF">NZD86_09060</name>
</gene>
<sequence>MGDKDLSLKVNTAPWFALLCKEFTDAGQRALEAGVRPDIVYESIRAALLAVVTEALQVNVES</sequence>
<evidence type="ECO:0000313" key="1">
    <source>
        <dbReference type="EMBL" id="WAH38609.1"/>
    </source>
</evidence>
<reference evidence="1" key="1">
    <citation type="submission" date="2022-08" db="EMBL/GenBank/DDBJ databases">
        <title>Alicyclobacillus dauci DSM2870, complete genome.</title>
        <authorList>
            <person name="Wang Q."/>
            <person name="Cai R."/>
            <person name="Wang Z."/>
        </authorList>
    </citation>
    <scope>NUCLEOTIDE SEQUENCE</scope>
    <source>
        <strain evidence="1">DSM 28700</strain>
    </source>
</reference>
<organism evidence="1 2">
    <name type="scientific">Alicyclobacillus dauci</name>
    <dbReference type="NCBI Taxonomy" id="1475485"/>
    <lineage>
        <taxon>Bacteria</taxon>
        <taxon>Bacillati</taxon>
        <taxon>Bacillota</taxon>
        <taxon>Bacilli</taxon>
        <taxon>Bacillales</taxon>
        <taxon>Alicyclobacillaceae</taxon>
        <taxon>Alicyclobacillus</taxon>
    </lineage>
</organism>
<protein>
    <submittedName>
        <fullName evidence="1">Uncharacterized protein</fullName>
    </submittedName>
</protein>
<dbReference type="Proteomes" id="UP001164803">
    <property type="component" value="Chromosome"/>
</dbReference>
<accession>A0ABY6Z8M9</accession>
<evidence type="ECO:0000313" key="2">
    <source>
        <dbReference type="Proteomes" id="UP001164803"/>
    </source>
</evidence>
<name>A0ABY6Z8M9_9BACL</name>
<dbReference type="EMBL" id="CP104064">
    <property type="protein sequence ID" value="WAH38609.1"/>
    <property type="molecule type" value="Genomic_DNA"/>
</dbReference>
<proteinExistence type="predicted"/>
<dbReference type="RefSeq" id="WP_268046195.1">
    <property type="nucleotide sequence ID" value="NZ_CP104064.1"/>
</dbReference>
<keyword evidence="2" id="KW-1185">Reference proteome</keyword>